<geneLocation type="plasmid" evidence="1">
    <name>pGH27_175</name>
</geneLocation>
<sequence>METRQTSKTGIIIRPRSFHPSKASITPAPDVAIAEKTKRLGYARRWRSRQRISTGW</sequence>
<reference evidence="1" key="1">
    <citation type="submission" date="2019-10" db="EMBL/GenBank/DDBJ databases">
        <title>Tracking microevolution events of conjugative virulence plasmid p15WZ-82_Vir during transmission.</title>
        <authorList>
            <person name="Yang X."/>
        </authorList>
    </citation>
    <scope>NUCLEOTIDE SEQUENCE</scope>
    <source>
        <strain evidence="1">GH27</strain>
        <plasmid evidence="1">pGH27_175</plasmid>
    </source>
</reference>
<dbReference type="AlphaFoldDB" id="A0A6M6A0D2"/>
<evidence type="ECO:0000313" key="1">
    <source>
        <dbReference type="EMBL" id="QJX11299.1"/>
    </source>
</evidence>
<organism evidence="1">
    <name type="scientific">Klebsiella pneumoniae</name>
    <dbReference type="NCBI Taxonomy" id="573"/>
    <lineage>
        <taxon>Bacteria</taxon>
        <taxon>Pseudomonadati</taxon>
        <taxon>Pseudomonadota</taxon>
        <taxon>Gammaproteobacteria</taxon>
        <taxon>Enterobacterales</taxon>
        <taxon>Enterobacteriaceae</taxon>
        <taxon>Klebsiella/Raoultella group</taxon>
        <taxon>Klebsiella</taxon>
        <taxon>Klebsiella pneumoniae complex</taxon>
    </lineage>
</organism>
<accession>A0A6M6A0D2</accession>
<proteinExistence type="predicted"/>
<protein>
    <submittedName>
        <fullName evidence="1">Uncharacterized protein</fullName>
    </submittedName>
</protein>
<keyword evidence="1" id="KW-0614">Plasmid</keyword>
<name>A0A6M6A0D2_KLEPN</name>
<dbReference type="EMBL" id="MN543571">
    <property type="protein sequence ID" value="QJX11299.1"/>
    <property type="molecule type" value="Genomic_DNA"/>
</dbReference>